<accession>A0A397IVN1</accession>
<evidence type="ECO:0000256" key="2">
    <source>
        <dbReference type="SAM" id="MobiDB-lite"/>
    </source>
</evidence>
<feature type="compositionally biased region" description="Polar residues" evidence="2">
    <location>
        <begin position="173"/>
        <end position="187"/>
    </location>
</feature>
<feature type="compositionally biased region" description="Polar residues" evidence="2">
    <location>
        <begin position="433"/>
        <end position="448"/>
    </location>
</feature>
<dbReference type="EMBL" id="PQFF01000176">
    <property type="protein sequence ID" value="RHZ76993.1"/>
    <property type="molecule type" value="Genomic_DNA"/>
</dbReference>
<evidence type="ECO:0000313" key="3">
    <source>
        <dbReference type="EMBL" id="RHZ76993.1"/>
    </source>
</evidence>
<dbReference type="Proteomes" id="UP000266861">
    <property type="component" value="Unassembled WGS sequence"/>
</dbReference>
<feature type="region of interest" description="Disordered" evidence="2">
    <location>
        <begin position="416"/>
        <end position="492"/>
    </location>
</feature>
<evidence type="ECO:0000256" key="1">
    <source>
        <dbReference type="SAM" id="Coils"/>
    </source>
</evidence>
<name>A0A397IVN1_9GLOM</name>
<sequence>MQSEIDSLKQRISELEVEKVDLEAKNAELLKQIMEENTKREAENAELKARIAKLEQIAEENTELKDRITKLEQKQIQVISNEQEASPAKDISPLIESHSYEEKGITPDPLPEIEYGSTQPEFSMEPETSTTSLPQDIIHDDSAEILDFVETIHKERISSEIRERNREKKLQESHNNSTLIQSEVSTTPTPELKTVKKFWDQNQNKNQTKTSQSHKKRGAENIIQVIANGIQDALVYSSADNIISDSVTEISATARRQNSDTISLLDLAQLFDKATNAEYYAMKANQEETLCWTNYGKKFVIQYNDLIKNSNGKIGEKKAKGIIYDKILEHLTIIREKRSKEMRLQLPEISRKTLCRKTQRAIKTYKLFEKIGIDKIKYLKAYSANSISELTNEQIQKIIDNISNNKSNIENHMTEISTTAPNEKNKKALPETEASTITTPSIPLSHTSNSEDEISEEVSRSEDAIASKSLPETVSTESHVSDSSSLKLSQENNPEISHKVSCSAEVGASSNTIHNHAYFCNKILLRYSDLYKTFITEKFDYYDIIKGSLCPVCKLHHEDGKSVKGLKNHCSAIKSSNNNMDKIYFGEMSQSALTPEYLDWHVKLVDAPSQLTNKIRLSLYRAYTKEIGLDPRIKSETSESPQIEKDTEEKTLFVSRVNVQSIPSKRQFPISVLPKDPEERRQHVIEMVLDRFPNLTLKHSFRNDYFEFNRSVPCTLCNKNHKKENIRNHIEGIWGSGEFCGEKAYHLYCYINKYQKSIHIVSIKA</sequence>
<feature type="region of interest" description="Disordered" evidence="2">
    <location>
        <begin position="163"/>
        <end position="187"/>
    </location>
</feature>
<keyword evidence="1" id="KW-0175">Coiled coil</keyword>
<organism evidence="3 4">
    <name type="scientific">Diversispora epigaea</name>
    <dbReference type="NCBI Taxonomy" id="1348612"/>
    <lineage>
        <taxon>Eukaryota</taxon>
        <taxon>Fungi</taxon>
        <taxon>Fungi incertae sedis</taxon>
        <taxon>Mucoromycota</taxon>
        <taxon>Glomeromycotina</taxon>
        <taxon>Glomeromycetes</taxon>
        <taxon>Diversisporales</taxon>
        <taxon>Diversisporaceae</taxon>
        <taxon>Diversispora</taxon>
    </lineage>
</organism>
<dbReference type="AlphaFoldDB" id="A0A397IVN1"/>
<dbReference type="OrthoDB" id="2443224at2759"/>
<feature type="coiled-coil region" evidence="1">
    <location>
        <begin position="5"/>
        <end position="74"/>
    </location>
</feature>
<comment type="caution">
    <text evidence="3">The sequence shown here is derived from an EMBL/GenBank/DDBJ whole genome shotgun (WGS) entry which is preliminary data.</text>
</comment>
<protein>
    <submittedName>
        <fullName evidence="3">Uncharacterized protein</fullName>
    </submittedName>
</protein>
<feature type="compositionally biased region" description="Low complexity" evidence="2">
    <location>
        <begin position="472"/>
        <end position="489"/>
    </location>
</feature>
<proteinExistence type="predicted"/>
<feature type="compositionally biased region" description="Basic and acidic residues" evidence="2">
    <location>
        <begin position="163"/>
        <end position="172"/>
    </location>
</feature>
<keyword evidence="4" id="KW-1185">Reference proteome</keyword>
<evidence type="ECO:0000313" key="4">
    <source>
        <dbReference type="Proteomes" id="UP000266861"/>
    </source>
</evidence>
<gene>
    <name evidence="3" type="ORF">Glove_186g103</name>
</gene>
<reference evidence="3 4" key="1">
    <citation type="submission" date="2018-08" db="EMBL/GenBank/DDBJ databases">
        <title>Genome and evolution of the arbuscular mycorrhizal fungus Diversispora epigaea (formerly Glomus versiforme) and its bacterial endosymbionts.</title>
        <authorList>
            <person name="Sun X."/>
            <person name="Fei Z."/>
            <person name="Harrison M."/>
        </authorList>
    </citation>
    <scope>NUCLEOTIDE SEQUENCE [LARGE SCALE GENOMIC DNA]</scope>
    <source>
        <strain evidence="3 4">IT104</strain>
    </source>
</reference>